<evidence type="ECO:0000256" key="1">
    <source>
        <dbReference type="ARBA" id="ARBA00004613"/>
    </source>
</evidence>
<dbReference type="EMBL" id="BTCM01000005">
    <property type="protein sequence ID" value="GMK58111.1"/>
    <property type="molecule type" value="Genomic_DNA"/>
</dbReference>
<dbReference type="Proteomes" id="UP001222932">
    <property type="component" value="Unassembled WGS sequence"/>
</dbReference>
<evidence type="ECO:0000256" key="5">
    <source>
        <dbReference type="SAM" id="SignalP"/>
    </source>
</evidence>
<protein>
    <recommendedName>
        <fullName evidence="6">CFEM domain-containing protein</fullName>
    </recommendedName>
</protein>
<feature type="signal peptide" evidence="5">
    <location>
        <begin position="1"/>
        <end position="15"/>
    </location>
</feature>
<gene>
    <name evidence="7" type="ORF">CspeluHIS016_0501430</name>
</gene>
<comment type="subcellular location">
    <subcellularLocation>
        <location evidence="1">Secreted</location>
    </subcellularLocation>
</comment>
<dbReference type="GO" id="GO:0005576">
    <property type="term" value="C:extracellular region"/>
    <property type="evidence" value="ECO:0007669"/>
    <property type="project" value="UniProtKB-SubCell"/>
</dbReference>
<dbReference type="InterPro" id="IPR008427">
    <property type="entry name" value="Extracellular_membr_CFEM_dom"/>
</dbReference>
<keyword evidence="8" id="KW-1185">Reference proteome</keyword>
<evidence type="ECO:0000313" key="8">
    <source>
        <dbReference type="Proteomes" id="UP001222932"/>
    </source>
</evidence>
<keyword evidence="3 5" id="KW-0732">Signal</keyword>
<evidence type="ECO:0000256" key="2">
    <source>
        <dbReference type="ARBA" id="ARBA00022525"/>
    </source>
</evidence>
<feature type="domain" description="CFEM" evidence="6">
    <location>
        <begin position="1"/>
        <end position="107"/>
    </location>
</feature>
<evidence type="ECO:0000313" key="7">
    <source>
        <dbReference type="EMBL" id="GMK58111.1"/>
    </source>
</evidence>
<evidence type="ECO:0000256" key="4">
    <source>
        <dbReference type="ARBA" id="ARBA00023157"/>
    </source>
</evidence>
<name>A0AAD3TWY9_9TREE</name>
<sequence length="150" mass="14721">MKLLALTALATLVTAELSSCITQCAQNVTATNATSCPSKDFDSQDCLCEYGFTSAVRKCMYTGCASEVNAWVNTYRGAGCPENTYAANATNPHANSTGSNSTGATGSGTTAAGASGSIASSPAATPSSKAAVVVVPVVGAAIAAAVVAAL</sequence>
<evidence type="ECO:0000256" key="3">
    <source>
        <dbReference type="ARBA" id="ARBA00022729"/>
    </source>
</evidence>
<reference evidence="7" key="1">
    <citation type="journal article" date="2023" name="BMC Genomics">
        <title>Chromosome-level genome assemblies of Cutaneotrichosporon spp. (Trichosporonales, Basidiomycota) reveal imbalanced evolution between nucleotide sequences and chromosome synteny.</title>
        <authorList>
            <person name="Kobayashi Y."/>
            <person name="Kayamori A."/>
            <person name="Aoki K."/>
            <person name="Shiwa Y."/>
            <person name="Matsutani M."/>
            <person name="Fujita N."/>
            <person name="Sugita T."/>
            <person name="Iwasaki W."/>
            <person name="Tanaka N."/>
            <person name="Takashima M."/>
        </authorList>
    </citation>
    <scope>NUCLEOTIDE SEQUENCE</scope>
    <source>
        <strain evidence="7">HIS016</strain>
    </source>
</reference>
<evidence type="ECO:0000259" key="6">
    <source>
        <dbReference type="PROSITE" id="PS52012"/>
    </source>
</evidence>
<comment type="caution">
    <text evidence="7">The sequence shown here is derived from an EMBL/GenBank/DDBJ whole genome shotgun (WGS) entry which is preliminary data.</text>
</comment>
<dbReference type="PROSITE" id="PS52012">
    <property type="entry name" value="CFEM"/>
    <property type="match status" value="1"/>
</dbReference>
<proteinExistence type="predicted"/>
<feature type="chain" id="PRO_5042199662" description="CFEM domain-containing protein" evidence="5">
    <location>
        <begin position="16"/>
        <end position="150"/>
    </location>
</feature>
<dbReference type="AlphaFoldDB" id="A0AAD3TWY9"/>
<organism evidence="7 8">
    <name type="scientific">Cutaneotrichosporon spelunceum</name>
    <dbReference type="NCBI Taxonomy" id="1672016"/>
    <lineage>
        <taxon>Eukaryota</taxon>
        <taxon>Fungi</taxon>
        <taxon>Dikarya</taxon>
        <taxon>Basidiomycota</taxon>
        <taxon>Agaricomycotina</taxon>
        <taxon>Tremellomycetes</taxon>
        <taxon>Trichosporonales</taxon>
        <taxon>Trichosporonaceae</taxon>
        <taxon>Cutaneotrichosporon</taxon>
    </lineage>
</organism>
<keyword evidence="4" id="KW-1015">Disulfide bond</keyword>
<reference evidence="7" key="2">
    <citation type="submission" date="2023-06" db="EMBL/GenBank/DDBJ databases">
        <authorList>
            <person name="Kobayashi Y."/>
            <person name="Kayamori A."/>
            <person name="Aoki K."/>
            <person name="Shiwa Y."/>
            <person name="Fujita N."/>
            <person name="Sugita T."/>
            <person name="Iwasaki W."/>
            <person name="Tanaka N."/>
            <person name="Takashima M."/>
        </authorList>
    </citation>
    <scope>NUCLEOTIDE SEQUENCE</scope>
    <source>
        <strain evidence="7">HIS016</strain>
    </source>
</reference>
<accession>A0AAD3TWY9</accession>
<keyword evidence="2" id="KW-0964">Secreted</keyword>